<dbReference type="Pfam" id="PF00107">
    <property type="entry name" value="ADH_zinc_N"/>
    <property type="match status" value="1"/>
</dbReference>
<dbReference type="InterPro" id="IPR014187">
    <property type="entry name" value="ADH_Zn_typ-2"/>
</dbReference>
<proteinExistence type="inferred from homology"/>
<comment type="similarity">
    <text evidence="2">Belongs to the zinc-containing alcohol dehydrogenase family.</text>
</comment>
<dbReference type="InterPro" id="IPR011032">
    <property type="entry name" value="GroES-like_sf"/>
</dbReference>
<dbReference type="Gene3D" id="3.40.50.720">
    <property type="entry name" value="NAD(P)-binding Rossmann-like Domain"/>
    <property type="match status" value="1"/>
</dbReference>
<dbReference type="Pfam" id="PF08240">
    <property type="entry name" value="ADH_N"/>
    <property type="match status" value="1"/>
</dbReference>
<dbReference type="InterPro" id="IPR013149">
    <property type="entry name" value="ADH-like_C"/>
</dbReference>
<gene>
    <name evidence="8" type="primary">adhA</name>
    <name evidence="8" type="ORF">NSJP_0820</name>
</gene>
<keyword evidence="5" id="KW-0862">Zinc</keyword>
<evidence type="ECO:0000313" key="8">
    <source>
        <dbReference type="EMBL" id="SLM46992.1"/>
    </source>
</evidence>
<dbReference type="Proteomes" id="UP000192042">
    <property type="component" value="Chromosome I"/>
</dbReference>
<evidence type="ECO:0000313" key="9">
    <source>
        <dbReference type="Proteomes" id="UP000192042"/>
    </source>
</evidence>
<dbReference type="OrthoDB" id="9806940at2"/>
<dbReference type="PANTHER" id="PTHR42940">
    <property type="entry name" value="ALCOHOL DEHYDROGENASE 1-RELATED"/>
    <property type="match status" value="1"/>
</dbReference>
<dbReference type="NCBIfam" id="TIGR02822">
    <property type="entry name" value="adh_fam_2"/>
    <property type="match status" value="1"/>
</dbReference>
<dbReference type="SUPFAM" id="SSF50129">
    <property type="entry name" value="GroES-like"/>
    <property type="match status" value="1"/>
</dbReference>
<dbReference type="InterPro" id="IPR036291">
    <property type="entry name" value="NAD(P)-bd_dom_sf"/>
</dbReference>
<dbReference type="KEGG" id="nja:NSJP_0820"/>
<dbReference type="CDD" id="cd08298">
    <property type="entry name" value="CAD2"/>
    <property type="match status" value="1"/>
</dbReference>
<evidence type="ECO:0000256" key="5">
    <source>
        <dbReference type="ARBA" id="ARBA00022833"/>
    </source>
</evidence>
<dbReference type="InterPro" id="IPR020843">
    <property type="entry name" value="ER"/>
</dbReference>
<evidence type="ECO:0000256" key="1">
    <source>
        <dbReference type="ARBA" id="ARBA00001947"/>
    </source>
</evidence>
<name>A0A1W1I1X6_9BACT</name>
<keyword evidence="6 8" id="KW-0560">Oxidoreductase</keyword>
<comment type="cofactor">
    <cofactor evidence="1">
        <name>Zn(2+)</name>
        <dbReference type="ChEBI" id="CHEBI:29105"/>
    </cofactor>
</comment>
<evidence type="ECO:0000256" key="2">
    <source>
        <dbReference type="ARBA" id="ARBA00008072"/>
    </source>
</evidence>
<dbReference type="Gene3D" id="3.90.180.10">
    <property type="entry name" value="Medium-chain alcohol dehydrogenases, catalytic domain"/>
    <property type="match status" value="1"/>
</dbReference>
<dbReference type="STRING" id="1325564.NSJP_0820"/>
<evidence type="ECO:0000256" key="4">
    <source>
        <dbReference type="ARBA" id="ARBA00022723"/>
    </source>
</evidence>
<keyword evidence="9" id="KW-1185">Reference proteome</keyword>
<reference evidence="8 9" key="1">
    <citation type="submission" date="2017-03" db="EMBL/GenBank/DDBJ databases">
        <authorList>
            <person name="Afonso C.L."/>
            <person name="Miller P.J."/>
            <person name="Scott M.A."/>
            <person name="Spackman E."/>
            <person name="Goraichik I."/>
            <person name="Dimitrov K.M."/>
            <person name="Suarez D.L."/>
            <person name="Swayne D.E."/>
        </authorList>
    </citation>
    <scope>NUCLEOTIDE SEQUENCE [LARGE SCALE GENOMIC DNA]</scope>
    <source>
        <strain evidence="8">Genome sequencing of Nitrospira japonica strain NJ11</strain>
    </source>
</reference>
<sequence length="333" mass="35327">MKAMILNRTAAVESSPLVCADVPLPTIGSQDVLVRIRCCGICRTDLHVIEGELRNPVLPLIPGHQAVGIIEQAGSAVSSRRIGERVGIAWLQGTCGSCEFCRSGRENLCLGARFTGYQVPGGYAGYAAVPASFAYPIPETFSDVEAAPLLCAGIIGYRALRLSAVQPGQRLGLYGFGASAHITIQIARHWGCEVYVCSLKPEHQRLARELGARWVGGAAEPPPVSLHGAIIFAPAGELVPPALRALQRGGTLALAGIHMSAFPPLDYDRDLFGERVIRSVTANTRQDAAELLQEAARIPIRPRSREFPLEEANQALQALKAGTIAGAGVLTVG</sequence>
<dbReference type="InterPro" id="IPR013154">
    <property type="entry name" value="ADH-like_N"/>
</dbReference>
<evidence type="ECO:0000259" key="7">
    <source>
        <dbReference type="SMART" id="SM00829"/>
    </source>
</evidence>
<protein>
    <recommendedName>
        <fullName evidence="3">alcohol dehydrogenase</fullName>
        <ecNumber evidence="3">1.1.1.1</ecNumber>
    </recommendedName>
</protein>
<dbReference type="AlphaFoldDB" id="A0A1W1I1X6"/>
<accession>A0A1W1I1X6</accession>
<evidence type="ECO:0000256" key="3">
    <source>
        <dbReference type="ARBA" id="ARBA00013190"/>
    </source>
</evidence>
<dbReference type="PANTHER" id="PTHR42940:SF8">
    <property type="entry name" value="VACUOLAR PROTEIN SORTING-ASSOCIATED PROTEIN 11"/>
    <property type="match status" value="1"/>
</dbReference>
<dbReference type="EMBL" id="LT828648">
    <property type="protein sequence ID" value="SLM46992.1"/>
    <property type="molecule type" value="Genomic_DNA"/>
</dbReference>
<evidence type="ECO:0000256" key="6">
    <source>
        <dbReference type="ARBA" id="ARBA00023002"/>
    </source>
</evidence>
<dbReference type="EC" id="1.1.1.1" evidence="3"/>
<keyword evidence="4" id="KW-0479">Metal-binding</keyword>
<dbReference type="SUPFAM" id="SSF51735">
    <property type="entry name" value="NAD(P)-binding Rossmann-fold domains"/>
    <property type="match status" value="1"/>
</dbReference>
<feature type="domain" description="Enoyl reductase (ER)" evidence="7">
    <location>
        <begin position="10"/>
        <end position="330"/>
    </location>
</feature>
<organism evidence="8 9">
    <name type="scientific">Nitrospira japonica</name>
    <dbReference type="NCBI Taxonomy" id="1325564"/>
    <lineage>
        <taxon>Bacteria</taxon>
        <taxon>Pseudomonadati</taxon>
        <taxon>Nitrospirota</taxon>
        <taxon>Nitrospiria</taxon>
        <taxon>Nitrospirales</taxon>
        <taxon>Nitrospiraceae</taxon>
        <taxon>Nitrospira</taxon>
    </lineage>
</organism>
<dbReference type="GO" id="GO:0004022">
    <property type="term" value="F:alcohol dehydrogenase (NAD+) activity"/>
    <property type="evidence" value="ECO:0007669"/>
    <property type="project" value="UniProtKB-EC"/>
</dbReference>
<dbReference type="GO" id="GO:0005737">
    <property type="term" value="C:cytoplasm"/>
    <property type="evidence" value="ECO:0007669"/>
    <property type="project" value="TreeGrafter"/>
</dbReference>
<dbReference type="SMART" id="SM00829">
    <property type="entry name" value="PKS_ER"/>
    <property type="match status" value="1"/>
</dbReference>
<dbReference type="RefSeq" id="WP_080885594.1">
    <property type="nucleotide sequence ID" value="NZ_LT828648.1"/>
</dbReference>
<dbReference type="GO" id="GO:0046872">
    <property type="term" value="F:metal ion binding"/>
    <property type="evidence" value="ECO:0007669"/>
    <property type="project" value="UniProtKB-KW"/>
</dbReference>